<comment type="caution">
    <text evidence="1">The sequence shown here is derived from an EMBL/GenBank/DDBJ whole genome shotgun (WGS) entry which is preliminary data.</text>
</comment>
<dbReference type="Proteomes" id="UP000631034">
    <property type="component" value="Unassembled WGS sequence"/>
</dbReference>
<sequence length="60" mass="6173">MDPVTIAQMAVTTQSAMTQTNLGVAAIKTAMDADKQVVALLDSVLVPGSPDLGKMLDVTV</sequence>
<organism evidence="1 2">
    <name type="scientific">Phaeovibrio sulfidiphilus</name>
    <dbReference type="NCBI Taxonomy" id="1220600"/>
    <lineage>
        <taxon>Bacteria</taxon>
        <taxon>Pseudomonadati</taxon>
        <taxon>Pseudomonadota</taxon>
        <taxon>Alphaproteobacteria</taxon>
        <taxon>Rhodospirillales</taxon>
        <taxon>Rhodospirillaceae</taxon>
        <taxon>Phaeovibrio</taxon>
    </lineage>
</organism>
<name>A0A8J7CDI3_9PROT</name>
<gene>
    <name evidence="1" type="ORF">IHV25_08950</name>
</gene>
<evidence type="ECO:0000313" key="2">
    <source>
        <dbReference type="Proteomes" id="UP000631034"/>
    </source>
</evidence>
<dbReference type="EMBL" id="JACZHT010000007">
    <property type="protein sequence ID" value="MBE1237773.1"/>
    <property type="molecule type" value="Genomic_DNA"/>
</dbReference>
<dbReference type="RefSeq" id="WP_192534787.1">
    <property type="nucleotide sequence ID" value="NZ_JACZHT010000007.1"/>
</dbReference>
<accession>A0A8J7CDI3</accession>
<keyword evidence="2" id="KW-1185">Reference proteome</keyword>
<evidence type="ECO:0008006" key="3">
    <source>
        <dbReference type="Google" id="ProtNLM"/>
    </source>
</evidence>
<protein>
    <recommendedName>
        <fullName evidence="3">Motility protein</fullName>
    </recommendedName>
</protein>
<proteinExistence type="predicted"/>
<dbReference type="AlphaFoldDB" id="A0A8J7CDI3"/>
<evidence type="ECO:0000313" key="1">
    <source>
        <dbReference type="EMBL" id="MBE1237773.1"/>
    </source>
</evidence>
<reference evidence="1" key="1">
    <citation type="submission" date="2020-10" db="EMBL/GenBank/DDBJ databases">
        <title>Genome sequence of the unusual species of purple photosynthetic bacteria, Phaeovibrio sulfidiphilus DSM 23193, type strain.</title>
        <authorList>
            <person name="Kyndt J.A."/>
            <person name="Meyer T.E."/>
        </authorList>
    </citation>
    <scope>NUCLEOTIDE SEQUENCE</scope>
    <source>
        <strain evidence="1">DSM 23193</strain>
    </source>
</reference>